<sequence>MIAVRRACALPVRCPGPADQGGGPLKHSASSPRPSGNLPRAPRRLALRQRTLSQKRRSVVSASACSVPSGSLRPLRLGLAAIFWPVRTWVLSLKPHAVASLSSIGRPGATCCSLVADTCRRRQVLLYKTSREDADPVQPCDDLHLGRCTRKPT</sequence>
<name>A0ACB8SLM4_9AGAM</name>
<evidence type="ECO:0000313" key="2">
    <source>
        <dbReference type="Proteomes" id="UP000814140"/>
    </source>
</evidence>
<comment type="caution">
    <text evidence="1">The sequence shown here is derived from an EMBL/GenBank/DDBJ whole genome shotgun (WGS) entry which is preliminary data.</text>
</comment>
<proteinExistence type="predicted"/>
<protein>
    <submittedName>
        <fullName evidence="1">Uncharacterized protein</fullName>
    </submittedName>
</protein>
<gene>
    <name evidence="1" type="ORF">BV25DRAFT_1543091</name>
</gene>
<accession>A0ACB8SLM4</accession>
<organism evidence="1 2">
    <name type="scientific">Artomyces pyxidatus</name>
    <dbReference type="NCBI Taxonomy" id="48021"/>
    <lineage>
        <taxon>Eukaryota</taxon>
        <taxon>Fungi</taxon>
        <taxon>Dikarya</taxon>
        <taxon>Basidiomycota</taxon>
        <taxon>Agaricomycotina</taxon>
        <taxon>Agaricomycetes</taxon>
        <taxon>Russulales</taxon>
        <taxon>Auriscalpiaceae</taxon>
        <taxon>Artomyces</taxon>
    </lineage>
</organism>
<reference evidence="1" key="1">
    <citation type="submission" date="2021-03" db="EMBL/GenBank/DDBJ databases">
        <authorList>
            <consortium name="DOE Joint Genome Institute"/>
            <person name="Ahrendt S."/>
            <person name="Looney B.P."/>
            <person name="Miyauchi S."/>
            <person name="Morin E."/>
            <person name="Drula E."/>
            <person name="Courty P.E."/>
            <person name="Chicoki N."/>
            <person name="Fauchery L."/>
            <person name="Kohler A."/>
            <person name="Kuo A."/>
            <person name="Labutti K."/>
            <person name="Pangilinan J."/>
            <person name="Lipzen A."/>
            <person name="Riley R."/>
            <person name="Andreopoulos W."/>
            <person name="He G."/>
            <person name="Johnson J."/>
            <person name="Barry K.W."/>
            <person name="Grigoriev I.V."/>
            <person name="Nagy L."/>
            <person name="Hibbett D."/>
            <person name="Henrissat B."/>
            <person name="Matheny P.B."/>
            <person name="Labbe J."/>
            <person name="Martin F."/>
        </authorList>
    </citation>
    <scope>NUCLEOTIDE SEQUENCE</scope>
    <source>
        <strain evidence="1">HHB10654</strain>
    </source>
</reference>
<dbReference type="Proteomes" id="UP000814140">
    <property type="component" value="Unassembled WGS sequence"/>
</dbReference>
<keyword evidence="2" id="KW-1185">Reference proteome</keyword>
<reference evidence="1" key="2">
    <citation type="journal article" date="2022" name="New Phytol.">
        <title>Evolutionary transition to the ectomycorrhizal habit in the genomes of a hyperdiverse lineage of mushroom-forming fungi.</title>
        <authorList>
            <person name="Looney B."/>
            <person name="Miyauchi S."/>
            <person name="Morin E."/>
            <person name="Drula E."/>
            <person name="Courty P.E."/>
            <person name="Kohler A."/>
            <person name="Kuo A."/>
            <person name="LaButti K."/>
            <person name="Pangilinan J."/>
            <person name="Lipzen A."/>
            <person name="Riley R."/>
            <person name="Andreopoulos W."/>
            <person name="He G."/>
            <person name="Johnson J."/>
            <person name="Nolan M."/>
            <person name="Tritt A."/>
            <person name="Barry K.W."/>
            <person name="Grigoriev I.V."/>
            <person name="Nagy L.G."/>
            <person name="Hibbett D."/>
            <person name="Henrissat B."/>
            <person name="Matheny P.B."/>
            <person name="Labbe J."/>
            <person name="Martin F.M."/>
        </authorList>
    </citation>
    <scope>NUCLEOTIDE SEQUENCE</scope>
    <source>
        <strain evidence="1">HHB10654</strain>
    </source>
</reference>
<evidence type="ECO:0000313" key="1">
    <source>
        <dbReference type="EMBL" id="KAI0056786.1"/>
    </source>
</evidence>
<dbReference type="EMBL" id="MU277258">
    <property type="protein sequence ID" value="KAI0056786.1"/>
    <property type="molecule type" value="Genomic_DNA"/>
</dbReference>